<dbReference type="Proteomes" id="UP000829398">
    <property type="component" value="Chromosome 4"/>
</dbReference>
<reference evidence="2" key="1">
    <citation type="journal article" date="2023" name="Hortic. Res.">
        <title>A chromosome-level phased genome enabling allele-level studies in sweet orange: a case study on citrus Huanglongbing tolerance.</title>
        <authorList>
            <person name="Wu B."/>
            <person name="Yu Q."/>
            <person name="Deng Z."/>
            <person name="Duan Y."/>
            <person name="Luo F."/>
            <person name="Gmitter F. Jr."/>
        </authorList>
    </citation>
    <scope>NUCLEOTIDE SEQUENCE [LARGE SCALE GENOMIC DNA]</scope>
    <source>
        <strain evidence="2">cv. Valencia</strain>
    </source>
</reference>
<organism evidence="1 2">
    <name type="scientific">Citrus sinensis</name>
    <name type="common">Sweet orange</name>
    <name type="synonym">Citrus aurantium var. sinensis</name>
    <dbReference type="NCBI Taxonomy" id="2711"/>
    <lineage>
        <taxon>Eukaryota</taxon>
        <taxon>Viridiplantae</taxon>
        <taxon>Streptophyta</taxon>
        <taxon>Embryophyta</taxon>
        <taxon>Tracheophyta</taxon>
        <taxon>Spermatophyta</taxon>
        <taxon>Magnoliopsida</taxon>
        <taxon>eudicotyledons</taxon>
        <taxon>Gunneridae</taxon>
        <taxon>Pentapetalae</taxon>
        <taxon>rosids</taxon>
        <taxon>malvids</taxon>
        <taxon>Sapindales</taxon>
        <taxon>Rutaceae</taxon>
        <taxon>Aurantioideae</taxon>
        <taxon>Citrus</taxon>
    </lineage>
</organism>
<dbReference type="EMBL" id="CM039173">
    <property type="protein sequence ID" value="KAH9770575.1"/>
    <property type="molecule type" value="Genomic_DNA"/>
</dbReference>
<evidence type="ECO:0000313" key="1">
    <source>
        <dbReference type="EMBL" id="KAH9770575.1"/>
    </source>
</evidence>
<name>A0ACB8LBY2_CITSI</name>
<keyword evidence="2" id="KW-1185">Reference proteome</keyword>
<protein>
    <submittedName>
        <fullName evidence="1">Uncharacterized protein</fullName>
    </submittedName>
</protein>
<proteinExistence type="predicted"/>
<gene>
    <name evidence="1" type="ORF">KPL71_012426</name>
</gene>
<accession>A0ACB8LBY2</accession>
<comment type="caution">
    <text evidence="1">The sequence shown here is derived from an EMBL/GenBank/DDBJ whole genome shotgun (WGS) entry which is preliminary data.</text>
</comment>
<sequence length="235" mass="26863">MRNSQRTGVRQYNKSELPRLRWTPELHKHFSQAVERLGGKYKASPKRILHMMNVKGLKLSHIKSHLQMYRNLKNHNGDITLTMKNLQMQRAQCNNHGVLSICSPQAHRPVENEYTADWEYERSNYVKHQVFSEESSGLIHAKLAAGEDEHQDSQTSIQQGKVSTEEVGGLNENCELSLSFTTTPSMMMNLMTKDEEERESWPLTDGSLDDNFASNNTQEFQSPGTGDELNLDLTI</sequence>
<evidence type="ECO:0000313" key="2">
    <source>
        <dbReference type="Proteomes" id="UP000829398"/>
    </source>
</evidence>